<dbReference type="Gene3D" id="2.30.30.290">
    <property type="entry name" value="YopX-like domains"/>
    <property type="match status" value="1"/>
</dbReference>
<feature type="domain" description="YopX protein" evidence="1">
    <location>
        <begin position="6"/>
        <end position="138"/>
    </location>
</feature>
<organism evidence="2 3">
    <name type="scientific">Elizabethkingia miricola</name>
    <name type="common">Chryseobacterium miricola</name>
    <dbReference type="NCBI Taxonomy" id="172045"/>
    <lineage>
        <taxon>Bacteria</taxon>
        <taxon>Pseudomonadati</taxon>
        <taxon>Bacteroidota</taxon>
        <taxon>Flavobacteriia</taxon>
        <taxon>Flavobacteriales</taxon>
        <taxon>Weeksellaceae</taxon>
        <taxon>Elizabethkingia</taxon>
    </lineage>
</organism>
<evidence type="ECO:0000313" key="3">
    <source>
        <dbReference type="Proteomes" id="UP001239265"/>
    </source>
</evidence>
<evidence type="ECO:0000313" key="2">
    <source>
        <dbReference type="EMBL" id="MDQ8748356.1"/>
    </source>
</evidence>
<dbReference type="InterPro" id="IPR023385">
    <property type="entry name" value="YopX-like_C"/>
</dbReference>
<evidence type="ECO:0000259" key="1">
    <source>
        <dbReference type="Pfam" id="PF09643"/>
    </source>
</evidence>
<name>A0ABD5B3Z0_ELIMR</name>
<dbReference type="EMBL" id="JAUCQJ010000002">
    <property type="protein sequence ID" value="MDQ8748356.1"/>
    <property type="molecule type" value="Genomic_DNA"/>
</dbReference>
<comment type="caution">
    <text evidence="2">The sequence shown here is derived from an EMBL/GenBank/DDBJ whole genome shotgun (WGS) entry which is preliminary data.</text>
</comment>
<dbReference type="InterPro" id="IPR019096">
    <property type="entry name" value="YopX_protein"/>
</dbReference>
<sequence length="144" mass="16966">MREILFRGKRVDNNEWVYGFYTHTNKRFNPNIHVSVVEVYEVIPESIGQFTGLLDKNGNKIFEGDIVEALINQNSTKYIGNHVNSLKYKLVVEYHHYAMFTFKNLTEKRLHSYNFLSIEYGHPRLHKDTIEIIGNIHEILTPNK</sequence>
<dbReference type="SUPFAM" id="SSF159006">
    <property type="entry name" value="YopX-like"/>
    <property type="match status" value="1"/>
</dbReference>
<dbReference type="Pfam" id="PF09643">
    <property type="entry name" value="YopX"/>
    <property type="match status" value="1"/>
</dbReference>
<proteinExistence type="predicted"/>
<dbReference type="Proteomes" id="UP001239265">
    <property type="component" value="Unassembled WGS sequence"/>
</dbReference>
<dbReference type="InterPro" id="IPR010024">
    <property type="entry name" value="CHP16711"/>
</dbReference>
<dbReference type="AlphaFoldDB" id="A0ABD5B3Z0"/>
<reference evidence="2 3" key="1">
    <citation type="submission" date="2023-06" db="EMBL/GenBank/DDBJ databases">
        <title>Nosocomial Elizabethkingia miricola genome.</title>
        <authorList>
            <person name="Morgado S."/>
            <person name="Fonseca E."/>
            <person name="Freitas F."/>
            <person name="Vicente A.C."/>
        </authorList>
    </citation>
    <scope>NUCLEOTIDE SEQUENCE [LARGE SCALE GENOMIC DNA]</scope>
    <source>
        <strain evidence="2 3">EM15</strain>
    </source>
</reference>
<dbReference type="RefSeq" id="WP_309046305.1">
    <property type="nucleotide sequence ID" value="NZ_JAUCQJ010000002.1"/>
</dbReference>
<accession>A0ABD5B3Z0</accession>
<protein>
    <submittedName>
        <fullName evidence="2">YopX family protein</fullName>
    </submittedName>
</protein>
<gene>
    <name evidence="2" type="ORF">QT385_06885</name>
</gene>
<dbReference type="NCBIfam" id="TIGR01671">
    <property type="entry name" value="phage_TIGR01671"/>
    <property type="match status" value="1"/>
</dbReference>